<feature type="region of interest" description="Disordered" evidence="1">
    <location>
        <begin position="1"/>
        <end position="34"/>
    </location>
</feature>
<dbReference type="AlphaFoldDB" id="A0A2T0GYF9"/>
<proteinExistence type="predicted"/>
<evidence type="ECO:0000313" key="2">
    <source>
        <dbReference type="EMBL" id="PRW64155.1"/>
    </source>
</evidence>
<sequence>MFTPDPIPRPSGPPESSTPLADYLSRNPPGTDEDHAVLPRSLVESMPLPWQRHMRDLLAEFHQAFAHLNWPVYRVVPTRWELVADLDEQQLAEIGCTVELGDGGELEYRLRDGSRVEDPEHHRVLVPCPDPLPRRGGGRGGRAADPAPPPG</sequence>
<evidence type="ECO:0000313" key="3">
    <source>
        <dbReference type="Proteomes" id="UP000239352"/>
    </source>
</evidence>
<dbReference type="Proteomes" id="UP000239352">
    <property type="component" value="Unassembled WGS sequence"/>
</dbReference>
<keyword evidence="3" id="KW-1185">Reference proteome</keyword>
<dbReference type="RefSeq" id="WP_106113124.1">
    <property type="nucleotide sequence ID" value="NZ_PVSR01000006.1"/>
</dbReference>
<gene>
    <name evidence="2" type="ORF">CEP50_06575</name>
</gene>
<feature type="compositionally biased region" description="Pro residues" evidence="1">
    <location>
        <begin position="1"/>
        <end position="13"/>
    </location>
</feature>
<comment type="caution">
    <text evidence="2">The sequence shown here is derived from an EMBL/GenBank/DDBJ whole genome shotgun (WGS) entry which is preliminary data.</text>
</comment>
<dbReference type="STRING" id="1050202.GCA_000384035_02386"/>
<accession>A0A2T0GYF9</accession>
<dbReference type="EMBL" id="PVSR01000006">
    <property type="protein sequence ID" value="PRW64155.1"/>
    <property type="molecule type" value="Genomic_DNA"/>
</dbReference>
<feature type="region of interest" description="Disordered" evidence="1">
    <location>
        <begin position="127"/>
        <end position="151"/>
    </location>
</feature>
<organism evidence="2 3">
    <name type="scientific">Actinopolyspora mortivallis</name>
    <dbReference type="NCBI Taxonomy" id="33906"/>
    <lineage>
        <taxon>Bacteria</taxon>
        <taxon>Bacillati</taxon>
        <taxon>Actinomycetota</taxon>
        <taxon>Actinomycetes</taxon>
        <taxon>Actinopolysporales</taxon>
        <taxon>Actinopolysporaceae</taxon>
        <taxon>Actinopolyspora</taxon>
    </lineage>
</organism>
<name>A0A2T0GYF9_ACTMO</name>
<protein>
    <submittedName>
        <fullName evidence="2">Uncharacterized protein</fullName>
    </submittedName>
</protein>
<evidence type="ECO:0000256" key="1">
    <source>
        <dbReference type="SAM" id="MobiDB-lite"/>
    </source>
</evidence>
<dbReference type="InParanoid" id="A0A2T0GYF9"/>
<reference evidence="2 3" key="1">
    <citation type="submission" date="2018-03" db="EMBL/GenBank/DDBJ databases">
        <title>Actinopolyspora mortivallis from Sahara, screening for active biomolecules.</title>
        <authorList>
            <person name="Selama O."/>
            <person name="Wellington E.M.H."/>
            <person name="Hacene H."/>
        </authorList>
    </citation>
    <scope>NUCLEOTIDE SEQUENCE [LARGE SCALE GENOMIC DNA]</scope>
    <source>
        <strain evidence="2 3">M5A</strain>
    </source>
</reference>